<dbReference type="Proteomes" id="UP000092714">
    <property type="component" value="Unassembled WGS sequence"/>
</dbReference>
<dbReference type="Pfam" id="PF02769">
    <property type="entry name" value="AIRS_C"/>
    <property type="match status" value="1"/>
</dbReference>
<feature type="domain" description="PurM-like C-terminal" evidence="3">
    <location>
        <begin position="160"/>
        <end position="310"/>
    </location>
</feature>
<dbReference type="eggNOG" id="COG0309">
    <property type="taxonomic scope" value="Bacteria"/>
</dbReference>
<dbReference type="InterPro" id="IPR036921">
    <property type="entry name" value="PurM-like_N_sf"/>
</dbReference>
<dbReference type="CDD" id="cd02197">
    <property type="entry name" value="HypE"/>
    <property type="match status" value="1"/>
</dbReference>
<dbReference type="InterPro" id="IPR036676">
    <property type="entry name" value="PurM-like_C_sf"/>
</dbReference>
<dbReference type="GO" id="GO:0051604">
    <property type="term" value="P:protein maturation"/>
    <property type="evidence" value="ECO:0007669"/>
    <property type="project" value="TreeGrafter"/>
</dbReference>
<gene>
    <name evidence="4" type="ORF">CP373A1_01170</name>
</gene>
<dbReference type="PANTHER" id="PTHR30303">
    <property type="entry name" value="HYDROGENASE ISOENZYMES FORMATION PROTEIN HYPE"/>
    <property type="match status" value="1"/>
</dbReference>
<keyword evidence="5" id="KW-1185">Reference proteome</keyword>
<dbReference type="SUPFAM" id="SSF56042">
    <property type="entry name" value="PurM C-terminal domain-like"/>
    <property type="match status" value="1"/>
</dbReference>
<comment type="caution">
    <text evidence="4">The sequence shown here is derived from an EMBL/GenBank/DDBJ whole genome shotgun (WGS) entry which is preliminary data.</text>
</comment>
<dbReference type="InterPro" id="IPR016188">
    <property type="entry name" value="PurM-like_N"/>
</dbReference>
<dbReference type="Gene3D" id="3.30.1330.10">
    <property type="entry name" value="PurM-like, N-terminal domain"/>
    <property type="match status" value="1"/>
</dbReference>
<evidence type="ECO:0000313" key="5">
    <source>
        <dbReference type="Proteomes" id="UP000092714"/>
    </source>
</evidence>
<proteinExistence type="inferred from homology"/>
<evidence type="ECO:0000259" key="2">
    <source>
        <dbReference type="Pfam" id="PF00586"/>
    </source>
</evidence>
<dbReference type="Pfam" id="PF00586">
    <property type="entry name" value="AIRS"/>
    <property type="match status" value="1"/>
</dbReference>
<dbReference type="EMBL" id="MAPZ01000009">
    <property type="protein sequence ID" value="OBY12234.1"/>
    <property type="molecule type" value="Genomic_DNA"/>
</dbReference>
<feature type="domain" description="PurM-like N-terminal" evidence="2">
    <location>
        <begin position="41"/>
        <end position="147"/>
    </location>
</feature>
<dbReference type="OrthoDB" id="9801934at2"/>
<evidence type="ECO:0000313" key="4">
    <source>
        <dbReference type="EMBL" id="OBY12234.1"/>
    </source>
</evidence>
<evidence type="ECO:0000256" key="1">
    <source>
        <dbReference type="ARBA" id="ARBA00006243"/>
    </source>
</evidence>
<reference evidence="4 5" key="1">
    <citation type="submission" date="2016-06" db="EMBL/GenBank/DDBJ databases">
        <authorList>
            <person name="Kjaerup R.B."/>
            <person name="Dalgaard T.S."/>
            <person name="Juul-Madsen H.R."/>
        </authorList>
    </citation>
    <scope>NUCLEOTIDE SEQUENCE [LARGE SCALE GENOMIC DNA]</scope>
    <source>
        <strain evidence="4 5">373-A1</strain>
    </source>
</reference>
<dbReference type="PANTHER" id="PTHR30303:SF0">
    <property type="entry name" value="CARBAMOYL DEHYDRATASE HYPE"/>
    <property type="match status" value="1"/>
</dbReference>
<dbReference type="GeneID" id="42777382"/>
<evidence type="ECO:0000259" key="3">
    <source>
        <dbReference type="Pfam" id="PF02769"/>
    </source>
</evidence>
<organism evidence="4 5">
    <name type="scientific">Clostridium paraputrificum</name>
    <dbReference type="NCBI Taxonomy" id="29363"/>
    <lineage>
        <taxon>Bacteria</taxon>
        <taxon>Bacillati</taxon>
        <taxon>Bacillota</taxon>
        <taxon>Clostridia</taxon>
        <taxon>Eubacteriales</taxon>
        <taxon>Clostridiaceae</taxon>
        <taxon>Clostridium</taxon>
    </lineage>
</organism>
<dbReference type="Gene3D" id="3.90.650.10">
    <property type="entry name" value="PurM-like C-terminal domain"/>
    <property type="match status" value="1"/>
</dbReference>
<dbReference type="NCBIfam" id="TIGR02124">
    <property type="entry name" value="hypE"/>
    <property type="match status" value="1"/>
</dbReference>
<dbReference type="PIRSF" id="PIRSF005644">
    <property type="entry name" value="Hdrgns_mtr_HypE"/>
    <property type="match status" value="1"/>
</dbReference>
<protein>
    <submittedName>
        <fullName evidence="4">Hydrogenase expression/formation protein HypE</fullName>
    </submittedName>
</protein>
<accession>A0A174S4Y3</accession>
<dbReference type="InterPro" id="IPR010918">
    <property type="entry name" value="PurM-like_C_dom"/>
</dbReference>
<dbReference type="RefSeq" id="WP_027099536.1">
    <property type="nucleotide sequence ID" value="NZ_CABHIH010000001.1"/>
</dbReference>
<sequence>MEDVITLSHGSGGEQSENLIKNVILPKVGNSKLNILGDGASLSLKGEIAFSTDSFVINPLFFVGGDIGKLAVCGTCNDLLMCGSIPKYLSLGLIIEEGLSVENLNRIIESLSETAKIAGVEIVTGDTKVVEKGHGDGIFINTSGIGIKVEKLRLGKERIKPGDKVIVTGNIGDHGISIMCERNNFFQGAVKSDCAYLYPLASIIFEYGDKIKILRDPTRGGVATTLNEFVDGTNYSIEIKEERLPFSEGALGASEILGIDLLYAANEGKALIVVDESIAEELVEKLRKVDLGKKASIIGEVVSYEKEKVLLKGPLGSRRILNKLSSDLFPRIC</sequence>
<comment type="similarity">
    <text evidence="1">Belongs to the HypE family.</text>
</comment>
<dbReference type="InterPro" id="IPR011854">
    <property type="entry name" value="HypE"/>
</dbReference>
<dbReference type="SUPFAM" id="SSF55326">
    <property type="entry name" value="PurM N-terminal domain-like"/>
    <property type="match status" value="1"/>
</dbReference>
<name>A0A174S4Y3_9CLOT</name>
<dbReference type="AlphaFoldDB" id="A0A174S4Y3"/>